<evidence type="ECO:0000256" key="3">
    <source>
        <dbReference type="ARBA" id="ARBA00018504"/>
    </source>
</evidence>
<keyword evidence="4 9" id="KW-0156">Chromatin regulator</keyword>
<evidence type="ECO:0000256" key="10">
    <source>
        <dbReference type="SAM" id="Coils"/>
    </source>
</evidence>
<evidence type="ECO:0000256" key="11">
    <source>
        <dbReference type="SAM" id="MobiDB-lite"/>
    </source>
</evidence>
<dbReference type="GeneID" id="36515067"/>
<evidence type="ECO:0000256" key="8">
    <source>
        <dbReference type="ARBA" id="ARBA00023242"/>
    </source>
</evidence>
<dbReference type="GO" id="GO:0005634">
    <property type="term" value="C:nucleus"/>
    <property type="evidence" value="ECO:0007669"/>
    <property type="project" value="UniProtKB-SubCell"/>
</dbReference>
<keyword evidence="9" id="KW-0227">DNA damage</keyword>
<evidence type="ECO:0000256" key="6">
    <source>
        <dbReference type="ARBA" id="ARBA00023054"/>
    </source>
</evidence>
<keyword evidence="9" id="KW-0234">DNA repair</keyword>
<feature type="coiled-coil region" evidence="10">
    <location>
        <begin position="5"/>
        <end position="32"/>
    </location>
</feature>
<feature type="region of interest" description="Disordered" evidence="11">
    <location>
        <begin position="54"/>
        <end position="85"/>
    </location>
</feature>
<keyword evidence="5 9" id="KW-0805">Transcription regulation</keyword>
<protein>
    <recommendedName>
        <fullName evidence="3 9">Chromatin modification-related protein EAF6</fullName>
    </recommendedName>
</protein>
<comment type="function">
    <text evidence="9">Component of the NuA4 histone acetyltransferase complex which is involved in transcriptional activation of selected genes principally by acetylation of nucleosomal histone H4 and H2A. The NuA4 complex is also involved in DNA repair.</text>
</comment>
<dbReference type="GO" id="GO:0006281">
    <property type="term" value="P:DNA repair"/>
    <property type="evidence" value="ECO:0007669"/>
    <property type="project" value="UniProtKB-UniRule"/>
</dbReference>
<dbReference type="Proteomes" id="UP000238350">
    <property type="component" value="Unassembled WGS sequence"/>
</dbReference>
<keyword evidence="6 10" id="KW-0175">Coiled coil</keyword>
<accession>A0A2T0FFD1</accession>
<name>A0A2T0FFD1_9ASCO</name>
<sequence length="85" mass="10072">MSEDYEKMRRQLKQMLARRNKVEKELEAIEDKIYIEETAYLQDAVAGNISKGFENYTKSNQNRRRPVLTDEDRIFSQSSTLLQDP</sequence>
<dbReference type="InterPro" id="IPR015418">
    <property type="entry name" value="Eaf6"/>
</dbReference>
<dbReference type="EMBL" id="NDIQ01000001">
    <property type="protein sequence ID" value="PRT53698.1"/>
    <property type="molecule type" value="Genomic_DNA"/>
</dbReference>
<dbReference type="GO" id="GO:0006325">
    <property type="term" value="P:chromatin organization"/>
    <property type="evidence" value="ECO:0007669"/>
    <property type="project" value="UniProtKB-KW"/>
</dbReference>
<evidence type="ECO:0000256" key="9">
    <source>
        <dbReference type="RuleBase" id="RU368022"/>
    </source>
</evidence>
<gene>
    <name evidence="12" type="ORF">B9G98_01318</name>
</gene>
<evidence type="ECO:0000256" key="2">
    <source>
        <dbReference type="ARBA" id="ARBA00010916"/>
    </source>
</evidence>
<dbReference type="AlphaFoldDB" id="A0A2T0FFD1"/>
<dbReference type="GO" id="GO:0035267">
    <property type="term" value="C:NuA4 histone acetyltransferase complex"/>
    <property type="evidence" value="ECO:0007669"/>
    <property type="project" value="UniProtKB-UniRule"/>
</dbReference>
<comment type="similarity">
    <text evidence="2 9">Belongs to the EAF6 family.</text>
</comment>
<dbReference type="STRING" id="45607.A0A2T0FFD1"/>
<comment type="subcellular location">
    <subcellularLocation>
        <location evidence="1 9">Nucleus</location>
    </subcellularLocation>
</comment>
<comment type="subunit">
    <text evidence="9">Component of the NuA4 histone acetyltransferase complex.</text>
</comment>
<proteinExistence type="inferred from homology"/>
<dbReference type="OrthoDB" id="440324at2759"/>
<reference evidence="12 13" key="1">
    <citation type="submission" date="2017-04" db="EMBL/GenBank/DDBJ databases">
        <title>Genome sequencing of [Candida] sorbophila.</title>
        <authorList>
            <person name="Ahn J.O."/>
        </authorList>
    </citation>
    <scope>NUCLEOTIDE SEQUENCE [LARGE SCALE GENOMIC DNA]</scope>
    <source>
        <strain evidence="12 13">DS02</strain>
    </source>
</reference>
<dbReference type="RefSeq" id="XP_024663644.1">
    <property type="nucleotide sequence ID" value="XM_024807876.1"/>
</dbReference>
<evidence type="ECO:0000313" key="13">
    <source>
        <dbReference type="Proteomes" id="UP000238350"/>
    </source>
</evidence>
<keyword evidence="8 9" id="KW-0539">Nucleus</keyword>
<dbReference type="PANTHER" id="PTHR13476">
    <property type="entry name" value="CHROMATIN MODIFICATION-RELATED PROTEIN MEAF6"/>
    <property type="match status" value="1"/>
</dbReference>
<evidence type="ECO:0000256" key="1">
    <source>
        <dbReference type="ARBA" id="ARBA00004123"/>
    </source>
</evidence>
<keyword evidence="13" id="KW-1185">Reference proteome</keyword>
<evidence type="ECO:0000256" key="5">
    <source>
        <dbReference type="ARBA" id="ARBA00023015"/>
    </source>
</evidence>
<comment type="caution">
    <text evidence="12">The sequence shown here is derived from an EMBL/GenBank/DDBJ whole genome shotgun (WGS) entry which is preliminary data.</text>
</comment>
<evidence type="ECO:0000313" key="12">
    <source>
        <dbReference type="EMBL" id="PRT53698.1"/>
    </source>
</evidence>
<organism evidence="12 13">
    <name type="scientific">Wickerhamiella sorbophila</name>
    <dbReference type="NCBI Taxonomy" id="45607"/>
    <lineage>
        <taxon>Eukaryota</taxon>
        <taxon>Fungi</taxon>
        <taxon>Dikarya</taxon>
        <taxon>Ascomycota</taxon>
        <taxon>Saccharomycotina</taxon>
        <taxon>Dipodascomycetes</taxon>
        <taxon>Dipodascales</taxon>
        <taxon>Trichomonascaceae</taxon>
        <taxon>Wickerhamiella</taxon>
    </lineage>
</organism>
<evidence type="ECO:0000256" key="4">
    <source>
        <dbReference type="ARBA" id="ARBA00022853"/>
    </source>
</evidence>
<feature type="compositionally biased region" description="Polar residues" evidence="11">
    <location>
        <begin position="75"/>
        <end position="85"/>
    </location>
</feature>
<dbReference type="Pfam" id="PF09340">
    <property type="entry name" value="NuA4"/>
    <property type="match status" value="1"/>
</dbReference>
<keyword evidence="7 9" id="KW-0804">Transcription</keyword>
<evidence type="ECO:0000256" key="7">
    <source>
        <dbReference type="ARBA" id="ARBA00023163"/>
    </source>
</evidence>